<evidence type="ECO:0000256" key="4">
    <source>
        <dbReference type="HAMAP-Rule" id="MF_03044"/>
    </source>
</evidence>
<organism evidence="6 7">
    <name type="scientific">Hapsidospora chrysogenum (strain ATCC 11550 / CBS 779.69 / DSM 880 / IAM 14645 / JCM 23072 / IMI 49137)</name>
    <name type="common">Acremonium chrysogenum</name>
    <dbReference type="NCBI Taxonomy" id="857340"/>
    <lineage>
        <taxon>Eukaryota</taxon>
        <taxon>Fungi</taxon>
        <taxon>Dikarya</taxon>
        <taxon>Ascomycota</taxon>
        <taxon>Pezizomycotina</taxon>
        <taxon>Sordariomycetes</taxon>
        <taxon>Hypocreomycetidae</taxon>
        <taxon>Hypocreales</taxon>
        <taxon>Bionectriaceae</taxon>
        <taxon>Hapsidospora</taxon>
    </lineage>
</organism>
<protein>
    <recommendedName>
        <fullName evidence="4">25S rRNA adenine-N(1) methyltransferase</fullName>
        <ecNumber evidence="4">2.1.1.-</ecNumber>
    </recommendedName>
</protein>
<name>A0A086T172_HAPC1</name>
<keyword evidence="1 4" id="KW-0489">Methyltransferase</keyword>
<comment type="caution">
    <text evidence="6">The sequence shown here is derived from an EMBL/GenBank/DDBJ whole genome shotgun (WGS) entry which is preliminary data.</text>
</comment>
<evidence type="ECO:0000313" key="7">
    <source>
        <dbReference type="Proteomes" id="UP000029964"/>
    </source>
</evidence>
<gene>
    <name evidence="6" type="ORF">ACRE_061520</name>
</gene>
<feature type="binding site" evidence="4">
    <location>
        <position position="115"/>
    </location>
    <ligand>
        <name>S-adenosyl-L-methionine</name>
        <dbReference type="ChEBI" id="CHEBI:59789"/>
    </ligand>
</feature>
<evidence type="ECO:0000256" key="5">
    <source>
        <dbReference type="SAM" id="MobiDB-lite"/>
    </source>
</evidence>
<dbReference type="HAMAP" id="MF_03044">
    <property type="entry name" value="BMT2"/>
    <property type="match status" value="1"/>
</dbReference>
<dbReference type="Proteomes" id="UP000029964">
    <property type="component" value="Unassembled WGS sequence"/>
</dbReference>
<dbReference type="Pfam" id="PF11968">
    <property type="entry name" value="Bmt2"/>
    <property type="match status" value="1"/>
</dbReference>
<dbReference type="GO" id="GO:0005730">
    <property type="term" value="C:nucleolus"/>
    <property type="evidence" value="ECO:0007669"/>
    <property type="project" value="UniProtKB-SubCell"/>
</dbReference>
<dbReference type="GO" id="GO:0016433">
    <property type="term" value="F:rRNA (adenine) methyltransferase activity"/>
    <property type="evidence" value="ECO:0007669"/>
    <property type="project" value="UniProtKB-UniRule"/>
</dbReference>
<accession>A0A086T172</accession>
<comment type="subcellular location">
    <subcellularLocation>
        <location evidence="4">Nucleus</location>
        <location evidence="4">Nucleolus</location>
    </subcellularLocation>
</comment>
<comment type="function">
    <text evidence="4">S-adenosyl-L-methionine-dependent methyltransferase that specifically methylates the N(1) position of an adenine present in helix 65 in 25S rRNA.</text>
</comment>
<feature type="binding site" evidence="4">
    <location>
        <position position="135"/>
    </location>
    <ligand>
        <name>S-adenosyl-L-methionine</name>
        <dbReference type="ChEBI" id="CHEBI:59789"/>
    </ligand>
</feature>
<feature type="region of interest" description="Disordered" evidence="5">
    <location>
        <begin position="1"/>
        <end position="40"/>
    </location>
</feature>
<evidence type="ECO:0000313" key="6">
    <source>
        <dbReference type="EMBL" id="KFH43104.1"/>
    </source>
</evidence>
<dbReference type="SUPFAM" id="SSF53335">
    <property type="entry name" value="S-adenosyl-L-methionine-dependent methyltransferases"/>
    <property type="match status" value="1"/>
</dbReference>
<dbReference type="PANTHER" id="PTHR21008">
    <property type="entry name" value="S-ADENOSYLMETHIONINE SENSOR UPSTREAM OF MTORC1-RELATED"/>
    <property type="match status" value="1"/>
</dbReference>
<evidence type="ECO:0000256" key="3">
    <source>
        <dbReference type="ARBA" id="ARBA00022691"/>
    </source>
</evidence>
<keyword evidence="7" id="KW-1185">Reference proteome</keyword>
<evidence type="ECO:0000256" key="2">
    <source>
        <dbReference type="ARBA" id="ARBA00022679"/>
    </source>
</evidence>
<dbReference type="HOGENOM" id="CLU_041583_1_0_1"/>
<keyword evidence="4" id="KW-0539">Nucleus</keyword>
<keyword evidence="2 4" id="KW-0808">Transferase</keyword>
<keyword evidence="3 4" id="KW-0949">S-adenosyl-L-methionine</keyword>
<reference evidence="7" key="1">
    <citation type="journal article" date="2014" name="Genome Announc.">
        <title>Genome sequence and annotation of Acremonium chrysogenum, producer of the beta-lactam antibiotic cephalosporin C.</title>
        <authorList>
            <person name="Terfehr D."/>
            <person name="Dahlmann T.A."/>
            <person name="Specht T."/>
            <person name="Zadra I."/>
            <person name="Kuernsteiner H."/>
            <person name="Kueck U."/>
        </authorList>
    </citation>
    <scope>NUCLEOTIDE SEQUENCE [LARGE SCALE GENOMIC DNA]</scope>
    <source>
        <strain evidence="7">ATCC 11550 / CBS 779.69 / DSM 880 / IAM 14645 / JCM 23072 / IMI 49137</strain>
    </source>
</reference>
<dbReference type="STRING" id="857340.A0A086T172"/>
<dbReference type="AlphaFoldDB" id="A0A086T172"/>
<dbReference type="InterPro" id="IPR029063">
    <property type="entry name" value="SAM-dependent_MTases_sf"/>
</dbReference>
<dbReference type="EC" id="2.1.1.-" evidence="4"/>
<dbReference type="EMBL" id="JPKY01000077">
    <property type="protein sequence ID" value="KFH43104.1"/>
    <property type="molecule type" value="Genomic_DNA"/>
</dbReference>
<proteinExistence type="inferred from homology"/>
<dbReference type="OrthoDB" id="5954793at2759"/>
<feature type="compositionally biased region" description="Low complexity" evidence="5">
    <location>
        <begin position="1"/>
        <end position="12"/>
    </location>
</feature>
<comment type="similarity">
    <text evidence="4">Belongs to the BMT2 family.</text>
</comment>
<evidence type="ECO:0000256" key="1">
    <source>
        <dbReference type="ARBA" id="ARBA00022603"/>
    </source>
</evidence>
<sequence length="290" mass="32194">MGSSKKLTLKSLKAGRPPMAKSTRSMSRKASRALINSHHQLQKRRRQAVARGDKVEEALIDKELAKLGGLDHYQQASLQGQSQDRGGDTSKVLLEWLPVAALRSLGRRPRMLEVGALSSRNACSTSGLFEVVHIDLNSQEPEILQQDFMERPLPRDSTDKFDIISLSLVLNYVPDAAGRGQMLRRTLSFLEKSEASSNPSTASFFPSLFVVLPRSCVDNSRYFTEARLEEIMGALGYFKVRDKMTQKLAYSLWRREDVAPKAGVGFPKKELNPGKTRNNFVITLGGSGKG</sequence>
<dbReference type="InterPro" id="IPR021867">
    <property type="entry name" value="Bmt2/SAMTOR"/>
</dbReference>
<dbReference type="PANTHER" id="PTHR21008:SF1">
    <property type="entry name" value="25S RRNA (ADENINE(2142)-N(1))-METHYLTRANSFERASE"/>
    <property type="match status" value="1"/>
</dbReference>